<dbReference type="EMBL" id="JAAXZB010000006">
    <property type="protein sequence ID" value="NKW11430.1"/>
    <property type="molecule type" value="Genomic_DNA"/>
</dbReference>
<dbReference type="InterPro" id="IPR019476">
    <property type="entry name" value="T4SS_TraD_DNA-bd"/>
</dbReference>
<feature type="domain" description="Type IV secretion system coupling protein TraD DNA-binding" evidence="1">
    <location>
        <begin position="6"/>
        <end position="88"/>
    </location>
</feature>
<dbReference type="Proteomes" id="UP000558475">
    <property type="component" value="Unassembled WGS sequence"/>
</dbReference>
<dbReference type="Pfam" id="PF10412">
    <property type="entry name" value="TrwB_AAD_bind"/>
    <property type="match status" value="1"/>
</dbReference>
<dbReference type="SUPFAM" id="SSF52540">
    <property type="entry name" value="P-loop containing nucleoside triphosphate hydrolases"/>
    <property type="match status" value="1"/>
</dbReference>
<reference evidence="2 3" key="1">
    <citation type="submission" date="2020-04" db="EMBL/GenBank/DDBJ databases">
        <title>Whole genome sequencing of clinical and environmental type strains of Ochrobactrum.</title>
        <authorList>
            <person name="Dharne M."/>
        </authorList>
    </citation>
    <scope>NUCLEOTIDE SEQUENCE [LARGE SCALE GENOMIC DNA]</scope>
    <source>
        <strain evidence="2 3">DSM 13340</strain>
    </source>
</reference>
<accession>A0A7X6JEB6</accession>
<evidence type="ECO:0000313" key="3">
    <source>
        <dbReference type="Proteomes" id="UP000558475"/>
    </source>
</evidence>
<dbReference type="GO" id="GO:0003677">
    <property type="term" value="F:DNA binding"/>
    <property type="evidence" value="ECO:0007669"/>
    <property type="project" value="UniProtKB-KW"/>
</dbReference>
<dbReference type="InterPro" id="IPR027417">
    <property type="entry name" value="P-loop_NTPase"/>
</dbReference>
<comment type="caution">
    <text evidence="2">The sequence shown here is derived from an EMBL/GenBank/DDBJ whole genome shotgun (WGS) entry which is preliminary data.</text>
</comment>
<evidence type="ECO:0000313" key="2">
    <source>
        <dbReference type="EMBL" id="NKW11430.1"/>
    </source>
</evidence>
<evidence type="ECO:0000259" key="1">
    <source>
        <dbReference type="Pfam" id="PF10412"/>
    </source>
</evidence>
<proteinExistence type="predicted"/>
<gene>
    <name evidence="2" type="ORF">HGG76_28055</name>
</gene>
<name>A0A7X6JEB6_9HYPH</name>
<sequence>MALRGGKTVTFRRMIGSVVERGDKAIIFDEKGDYTRITPPSFRDGKEVPPLLLAPQDDRSAVWDIAADLIVSQDAVELAQRIIPDDGHPFLRRALALSSPAALSS</sequence>
<dbReference type="Gene3D" id="3.40.50.300">
    <property type="entry name" value="P-loop containing nucleotide triphosphate hydrolases"/>
    <property type="match status" value="1"/>
</dbReference>
<keyword evidence="2" id="KW-0238">DNA-binding</keyword>
<protein>
    <submittedName>
        <fullName evidence="2">Type IV secretion system DNA-binding domain-containing protein</fullName>
    </submittedName>
</protein>
<organism evidence="2 3">
    <name type="scientific">Brucella tritici</name>
    <dbReference type="NCBI Taxonomy" id="94626"/>
    <lineage>
        <taxon>Bacteria</taxon>
        <taxon>Pseudomonadati</taxon>
        <taxon>Pseudomonadota</taxon>
        <taxon>Alphaproteobacteria</taxon>
        <taxon>Hyphomicrobiales</taxon>
        <taxon>Brucellaceae</taxon>
        <taxon>Brucella/Ochrobactrum group</taxon>
        <taxon>Brucella</taxon>
    </lineage>
</organism>
<dbReference type="AlphaFoldDB" id="A0A7X6JEB6"/>